<accession>A0A3D9ICQ2</accession>
<keyword evidence="3" id="KW-1185">Reference proteome</keyword>
<name>A0A3D9ICQ2_9BACL</name>
<dbReference type="AlphaFoldDB" id="A0A3D9ICQ2"/>
<feature type="transmembrane region" description="Helical" evidence="1">
    <location>
        <begin position="30"/>
        <end position="48"/>
    </location>
</feature>
<reference evidence="2 3" key="1">
    <citation type="submission" date="2018-07" db="EMBL/GenBank/DDBJ databases">
        <title>Genomic Encyclopedia of Type Strains, Phase III (KMG-III): the genomes of soil and plant-associated and newly described type strains.</title>
        <authorList>
            <person name="Whitman W."/>
        </authorList>
    </citation>
    <scope>NUCLEOTIDE SEQUENCE [LARGE SCALE GENOMIC DNA]</scope>
    <source>
        <strain evidence="2 3">CECT 8236</strain>
    </source>
</reference>
<dbReference type="Proteomes" id="UP000256869">
    <property type="component" value="Unassembled WGS sequence"/>
</dbReference>
<keyword evidence="1" id="KW-0812">Transmembrane</keyword>
<dbReference type="RefSeq" id="WP_115993376.1">
    <property type="nucleotide sequence ID" value="NZ_QRDY01000007.1"/>
</dbReference>
<evidence type="ECO:0000256" key="1">
    <source>
        <dbReference type="SAM" id="Phobius"/>
    </source>
</evidence>
<gene>
    <name evidence="2" type="ORF">DFP95_107168</name>
</gene>
<proteinExistence type="predicted"/>
<evidence type="ECO:0000313" key="2">
    <source>
        <dbReference type="EMBL" id="RED59329.1"/>
    </source>
</evidence>
<organism evidence="2 3">
    <name type="scientific">Cohnella lupini</name>
    <dbReference type="NCBI Taxonomy" id="1294267"/>
    <lineage>
        <taxon>Bacteria</taxon>
        <taxon>Bacillati</taxon>
        <taxon>Bacillota</taxon>
        <taxon>Bacilli</taxon>
        <taxon>Bacillales</taxon>
        <taxon>Paenibacillaceae</taxon>
        <taxon>Cohnella</taxon>
    </lineage>
</organism>
<keyword evidence="1" id="KW-0472">Membrane</keyword>
<dbReference type="EMBL" id="QRDY01000007">
    <property type="protein sequence ID" value="RED59329.1"/>
    <property type="molecule type" value="Genomic_DNA"/>
</dbReference>
<feature type="transmembrane region" description="Helical" evidence="1">
    <location>
        <begin position="7"/>
        <end position="24"/>
    </location>
</feature>
<evidence type="ECO:0000313" key="3">
    <source>
        <dbReference type="Proteomes" id="UP000256869"/>
    </source>
</evidence>
<keyword evidence="1" id="KW-1133">Transmembrane helix</keyword>
<comment type="caution">
    <text evidence="2">The sequence shown here is derived from an EMBL/GenBank/DDBJ whole genome shotgun (WGS) entry which is preliminary data.</text>
</comment>
<protein>
    <submittedName>
        <fullName evidence="2">Uncharacterized protein</fullName>
    </submittedName>
</protein>
<sequence>MIGKAGMICGLMFIVGGEIGGLLGERQLGYELSTVVCIVVMGVAILLNQKLHQGNRQRNRNRNRNRV</sequence>